<feature type="transmembrane region" description="Helical" evidence="6">
    <location>
        <begin position="228"/>
        <end position="247"/>
    </location>
</feature>
<dbReference type="Pfam" id="PF13520">
    <property type="entry name" value="AA_permease_2"/>
    <property type="match status" value="1"/>
</dbReference>
<evidence type="ECO:0000256" key="6">
    <source>
        <dbReference type="SAM" id="Phobius"/>
    </source>
</evidence>
<comment type="subcellular location">
    <subcellularLocation>
        <location evidence="1">Membrane</location>
        <topology evidence="1">Multi-pass membrane protein</topology>
    </subcellularLocation>
</comment>
<dbReference type="Gene3D" id="1.20.1740.10">
    <property type="entry name" value="Amino acid/polyamine transporter I"/>
    <property type="match status" value="1"/>
</dbReference>
<feature type="transmembrane region" description="Helical" evidence="6">
    <location>
        <begin position="495"/>
        <end position="516"/>
    </location>
</feature>
<dbReference type="PANTHER" id="PTHR45649">
    <property type="entry name" value="AMINO-ACID PERMEASE BAT1"/>
    <property type="match status" value="1"/>
</dbReference>
<feature type="transmembrane region" description="Helical" evidence="6">
    <location>
        <begin position="378"/>
        <end position="398"/>
    </location>
</feature>
<evidence type="ECO:0000256" key="5">
    <source>
        <dbReference type="ARBA" id="ARBA00023136"/>
    </source>
</evidence>
<keyword evidence="2" id="KW-0813">Transport</keyword>
<feature type="transmembrane region" description="Helical" evidence="6">
    <location>
        <begin position="110"/>
        <end position="133"/>
    </location>
</feature>
<evidence type="ECO:0000256" key="2">
    <source>
        <dbReference type="ARBA" id="ARBA00022448"/>
    </source>
</evidence>
<protein>
    <submittedName>
        <fullName evidence="7">Amino acid transporter</fullName>
    </submittedName>
</protein>
<dbReference type="Proteomes" id="UP000092321">
    <property type="component" value="Unassembled WGS sequence"/>
</dbReference>
<feature type="transmembrane region" description="Helical" evidence="6">
    <location>
        <begin position="456"/>
        <end position="475"/>
    </location>
</feature>
<feature type="transmembrane region" description="Helical" evidence="6">
    <location>
        <begin position="528"/>
        <end position="548"/>
    </location>
</feature>
<evidence type="ECO:0000256" key="1">
    <source>
        <dbReference type="ARBA" id="ARBA00004141"/>
    </source>
</evidence>
<evidence type="ECO:0000313" key="7">
    <source>
        <dbReference type="EMBL" id="OBA27920.1"/>
    </source>
</evidence>
<keyword evidence="4 6" id="KW-1133">Transmembrane helix</keyword>
<keyword evidence="8" id="KW-1185">Reference proteome</keyword>
<dbReference type="AlphaFoldDB" id="A0A1B7TGR1"/>
<reference evidence="8" key="1">
    <citation type="journal article" date="2016" name="Proc. Natl. Acad. Sci. U.S.A.">
        <title>Comparative genomics of biotechnologically important yeasts.</title>
        <authorList>
            <person name="Riley R."/>
            <person name="Haridas S."/>
            <person name="Wolfe K.H."/>
            <person name="Lopes M.R."/>
            <person name="Hittinger C.T."/>
            <person name="Goeker M."/>
            <person name="Salamov A.A."/>
            <person name="Wisecaver J.H."/>
            <person name="Long T.M."/>
            <person name="Calvey C.H."/>
            <person name="Aerts A.L."/>
            <person name="Barry K.W."/>
            <person name="Choi C."/>
            <person name="Clum A."/>
            <person name="Coughlan A.Y."/>
            <person name="Deshpande S."/>
            <person name="Douglass A.P."/>
            <person name="Hanson S.J."/>
            <person name="Klenk H.-P."/>
            <person name="LaButti K.M."/>
            <person name="Lapidus A."/>
            <person name="Lindquist E.A."/>
            <person name="Lipzen A.M."/>
            <person name="Meier-Kolthoff J.P."/>
            <person name="Ohm R.A."/>
            <person name="Otillar R.P."/>
            <person name="Pangilinan J.L."/>
            <person name="Peng Y."/>
            <person name="Rokas A."/>
            <person name="Rosa C.A."/>
            <person name="Scheuner C."/>
            <person name="Sibirny A.A."/>
            <person name="Slot J.C."/>
            <person name="Stielow J.B."/>
            <person name="Sun H."/>
            <person name="Kurtzman C.P."/>
            <person name="Blackwell M."/>
            <person name="Grigoriev I.V."/>
            <person name="Jeffries T.W."/>
        </authorList>
    </citation>
    <scope>NUCLEOTIDE SEQUENCE [LARGE SCALE GENOMIC DNA]</scope>
    <source>
        <strain evidence="8">NRRL Y-1626</strain>
    </source>
</reference>
<keyword evidence="3 6" id="KW-0812">Transmembrane</keyword>
<dbReference type="GO" id="GO:0022857">
    <property type="term" value="F:transmembrane transporter activity"/>
    <property type="evidence" value="ECO:0007669"/>
    <property type="project" value="InterPro"/>
</dbReference>
<dbReference type="PIRSF" id="PIRSF006060">
    <property type="entry name" value="AA_transporter"/>
    <property type="match status" value="1"/>
</dbReference>
<feature type="transmembrane region" description="Helical" evidence="6">
    <location>
        <begin position="433"/>
        <end position="450"/>
    </location>
</feature>
<feature type="transmembrane region" description="Helical" evidence="6">
    <location>
        <begin position="76"/>
        <end position="98"/>
    </location>
</feature>
<accession>A0A1B7TGR1</accession>
<dbReference type="OrthoDB" id="4476201at2759"/>
<dbReference type="InterPro" id="IPR002293">
    <property type="entry name" value="AA/rel_permease1"/>
</dbReference>
<organism evidence="7 8">
    <name type="scientific">Hanseniaspora valbyensis NRRL Y-1626</name>
    <dbReference type="NCBI Taxonomy" id="766949"/>
    <lineage>
        <taxon>Eukaryota</taxon>
        <taxon>Fungi</taxon>
        <taxon>Dikarya</taxon>
        <taxon>Ascomycota</taxon>
        <taxon>Saccharomycotina</taxon>
        <taxon>Saccharomycetes</taxon>
        <taxon>Saccharomycodales</taxon>
        <taxon>Saccharomycodaceae</taxon>
        <taxon>Hanseniaspora</taxon>
    </lineage>
</organism>
<feature type="transmembrane region" description="Helical" evidence="6">
    <location>
        <begin position="154"/>
        <end position="176"/>
    </location>
</feature>
<sequence length="583" mass="63643">MLASSNSSSLSNDEKKVQTVVSTSPVNVVNVDGLQHQLSTFKSLNGRTINVVRSTEKQLALEQLGYKQELKRSYTYFDLFGVAFSIMGLLPSICAVFAQSTAAGASSSWGWLFTSFFGILPVGLSLAELGSAFPSASAVYLSAWHFAPERFKDVCAYSVCVLDSIALSAGVCSIFFSASGQILSCVQVTKPDFVVTHGKKYGVYVGLLILGAACGSFSGSISTRIQQLSIFFNCLLLILVFIALPIGTKHNNIPFNDGKFLFGDAENYSNWSIGGNWILNALLPAAWTISGFDSPIHMAEEAIYTPRNLKKHVLLDPKASPAAFGVILSISACGLLGWLMLVCLYACMGPSVDAIMETSYSSIVTQIFMNSLGQKWTIAIMSLIAIGCVLMGISAIMATSRNFYALCRDRVLPPFLADFLAVVDKKTNTPVRAMYGTCIVSLLLGLLIFQDQGANSLFSIAVAGFYMALCIPMFLKITYARNTFDKGPFYLGDKLSFFVNFVAVGYQIFMIILVMVPSVKNPDQNTMNYTVVFTFGILALALTGFYWFMHKYFKGPRSNLTEDEFLEAVGDENKIDFIFSSDK</sequence>
<name>A0A1B7TGR1_9ASCO</name>
<comment type="caution">
    <text evidence="7">The sequence shown here is derived from an EMBL/GenBank/DDBJ whole genome shotgun (WGS) entry which is preliminary data.</text>
</comment>
<evidence type="ECO:0000256" key="4">
    <source>
        <dbReference type="ARBA" id="ARBA00022989"/>
    </source>
</evidence>
<dbReference type="EMBL" id="LXPE01000006">
    <property type="protein sequence ID" value="OBA27920.1"/>
    <property type="molecule type" value="Genomic_DNA"/>
</dbReference>
<evidence type="ECO:0000256" key="3">
    <source>
        <dbReference type="ARBA" id="ARBA00022692"/>
    </source>
</evidence>
<gene>
    <name evidence="7" type="ORF">HANVADRAFT_52015</name>
</gene>
<dbReference type="PANTHER" id="PTHR45649:SF6">
    <property type="entry name" value="GABA-SPECIFIC PERMEASE"/>
    <property type="match status" value="1"/>
</dbReference>
<evidence type="ECO:0000313" key="8">
    <source>
        <dbReference type="Proteomes" id="UP000092321"/>
    </source>
</evidence>
<proteinExistence type="predicted"/>
<dbReference type="GO" id="GO:0016020">
    <property type="term" value="C:membrane"/>
    <property type="evidence" value="ECO:0007669"/>
    <property type="project" value="UniProtKB-SubCell"/>
</dbReference>
<keyword evidence="5 6" id="KW-0472">Membrane</keyword>
<feature type="transmembrane region" description="Helical" evidence="6">
    <location>
        <begin position="201"/>
        <end position="221"/>
    </location>
</feature>
<feature type="transmembrane region" description="Helical" evidence="6">
    <location>
        <begin position="322"/>
        <end position="347"/>
    </location>
</feature>